<evidence type="ECO:0000313" key="2">
    <source>
        <dbReference type="EMBL" id="GCB75297.1"/>
    </source>
</evidence>
<dbReference type="PANTHER" id="PTHR32046:SF14">
    <property type="match status" value="1"/>
</dbReference>
<reference evidence="2 3" key="1">
    <citation type="journal article" date="2018" name="Nat. Ecol. Evol.">
        <title>Shark genomes provide insights into elasmobranch evolution and the origin of vertebrates.</title>
        <authorList>
            <person name="Hara Y"/>
            <person name="Yamaguchi K"/>
            <person name="Onimaru K"/>
            <person name="Kadota M"/>
            <person name="Koyanagi M"/>
            <person name="Keeley SD"/>
            <person name="Tatsumi K"/>
            <person name="Tanaka K"/>
            <person name="Motone F"/>
            <person name="Kageyama Y"/>
            <person name="Nozu R"/>
            <person name="Adachi N"/>
            <person name="Nishimura O"/>
            <person name="Nakagawa R"/>
            <person name="Tanegashima C"/>
            <person name="Kiyatake I"/>
            <person name="Matsumoto R"/>
            <person name="Murakumo K"/>
            <person name="Nishida K"/>
            <person name="Terakita A"/>
            <person name="Kuratani S"/>
            <person name="Sato K"/>
            <person name="Hyodo S Kuraku.S."/>
        </authorList>
    </citation>
    <scope>NUCLEOTIDE SEQUENCE [LARGE SCALE GENOMIC DNA]</scope>
</reference>
<dbReference type="Proteomes" id="UP000288216">
    <property type="component" value="Unassembled WGS sequence"/>
</dbReference>
<feature type="non-terminal residue" evidence="2">
    <location>
        <position position="1"/>
    </location>
</feature>
<evidence type="ECO:0000313" key="3">
    <source>
        <dbReference type="Proteomes" id="UP000288216"/>
    </source>
</evidence>
<accession>A0A401PQB9</accession>
<keyword evidence="3" id="KW-1185">Reference proteome</keyword>
<evidence type="ECO:0000256" key="1">
    <source>
        <dbReference type="SAM" id="Coils"/>
    </source>
</evidence>
<gene>
    <name evidence="2" type="ORF">scyTo_0019749</name>
</gene>
<feature type="coiled-coil region" evidence="1">
    <location>
        <begin position="118"/>
        <end position="166"/>
    </location>
</feature>
<dbReference type="AlphaFoldDB" id="A0A401PQB9"/>
<organism evidence="2 3">
    <name type="scientific">Scyliorhinus torazame</name>
    <name type="common">Cloudy catshark</name>
    <name type="synonym">Catulus torazame</name>
    <dbReference type="NCBI Taxonomy" id="75743"/>
    <lineage>
        <taxon>Eukaryota</taxon>
        <taxon>Metazoa</taxon>
        <taxon>Chordata</taxon>
        <taxon>Craniata</taxon>
        <taxon>Vertebrata</taxon>
        <taxon>Chondrichthyes</taxon>
        <taxon>Elasmobranchii</taxon>
        <taxon>Galeomorphii</taxon>
        <taxon>Galeoidea</taxon>
        <taxon>Carcharhiniformes</taxon>
        <taxon>Scyliorhinidae</taxon>
        <taxon>Scyliorhinus</taxon>
    </lineage>
</organism>
<name>A0A401PQB9_SCYTO</name>
<keyword evidence="1" id="KW-0175">Coiled coil</keyword>
<dbReference type="OMA" id="NCANCHI"/>
<sequence length="276" mass="31763">EAAIAGLQPQITAGLTKLQEIRKTEQALNQCEDDLDANKDFEYEVDVIIAKEIDISGSSNYANNCQKCHFTCHYPCRFAQYVKRLCDVMTWSGYCTVCPNKCKSADHCHQKYKFEYEIRKVKRSYIELKEKYEKMSGEKMNQLKIMGELQQELDDVQDEVLELIEQASQSFARLDEIALRPNPLSTPACIELLIQTEEEKAKPGFMERVQLLNQVKKQAEIMAKVAGKEELLPDELKEYQAGKKRKKGRTGVKGKMCKALHWINRQGNRQGNVYPK</sequence>
<comment type="caution">
    <text evidence="2">The sequence shown here is derived from an EMBL/GenBank/DDBJ whole genome shotgun (WGS) entry which is preliminary data.</text>
</comment>
<dbReference type="STRING" id="75743.A0A401PQB9"/>
<dbReference type="PANTHER" id="PTHR32046">
    <property type="entry name" value="G DOMAIN-CONTAINING PROTEIN"/>
    <property type="match status" value="1"/>
</dbReference>
<proteinExistence type="predicted"/>
<protein>
    <submittedName>
        <fullName evidence="2">Uncharacterized protein</fullName>
    </submittedName>
</protein>
<dbReference type="OrthoDB" id="8954335at2759"/>
<dbReference type="EMBL" id="BFAA01015025">
    <property type="protein sequence ID" value="GCB75297.1"/>
    <property type="molecule type" value="Genomic_DNA"/>
</dbReference>